<proteinExistence type="predicted"/>
<evidence type="ECO:0000313" key="2">
    <source>
        <dbReference type="EMBL" id="GAA0931091.1"/>
    </source>
</evidence>
<organism evidence="2 3">
    <name type="scientific">Streptomyces rhizosphaericus</name>
    <dbReference type="NCBI Taxonomy" id="114699"/>
    <lineage>
        <taxon>Bacteria</taxon>
        <taxon>Bacillati</taxon>
        <taxon>Actinomycetota</taxon>
        <taxon>Actinomycetes</taxon>
        <taxon>Kitasatosporales</taxon>
        <taxon>Streptomycetaceae</taxon>
        <taxon>Streptomyces</taxon>
        <taxon>Streptomyces violaceusniger group</taxon>
    </lineage>
</organism>
<feature type="region of interest" description="Disordered" evidence="1">
    <location>
        <begin position="20"/>
        <end position="47"/>
    </location>
</feature>
<protein>
    <submittedName>
        <fullName evidence="2">Uncharacterized protein</fullName>
    </submittedName>
</protein>
<reference evidence="2 3" key="1">
    <citation type="journal article" date="2019" name="Int. J. Syst. Evol. Microbiol.">
        <title>The Global Catalogue of Microorganisms (GCM) 10K type strain sequencing project: providing services to taxonomists for standard genome sequencing and annotation.</title>
        <authorList>
            <consortium name="The Broad Institute Genomics Platform"/>
            <consortium name="The Broad Institute Genome Sequencing Center for Infectious Disease"/>
            <person name="Wu L."/>
            <person name="Ma J."/>
        </authorList>
    </citation>
    <scope>NUCLEOTIDE SEQUENCE [LARGE SCALE GENOMIC DNA]</scope>
    <source>
        <strain evidence="2 3">JCM 11444</strain>
    </source>
</reference>
<evidence type="ECO:0000256" key="1">
    <source>
        <dbReference type="SAM" id="MobiDB-lite"/>
    </source>
</evidence>
<dbReference type="EMBL" id="BAAAID010000020">
    <property type="protein sequence ID" value="GAA0931091.1"/>
    <property type="molecule type" value="Genomic_DNA"/>
</dbReference>
<dbReference type="Proteomes" id="UP001500418">
    <property type="component" value="Unassembled WGS sequence"/>
</dbReference>
<sequence length="182" mass="17758">MDGRAAKGTAVIALSAVASRSAALPASGDVMDGAEAGGREGEEESGPFAYVRRDGLASDESDPDEVEGVAGVEAGAGGADGLAAVAAADQEPFARLIAGVVVVQYLTCERVAGGGGAGELDRVSAAAGSGDLLYPAVEAGVLDEADQVLVNFGELTQARRTVEMGAPVSRGGLGGDGGDLPG</sequence>
<keyword evidence="3" id="KW-1185">Reference proteome</keyword>
<evidence type="ECO:0000313" key="3">
    <source>
        <dbReference type="Proteomes" id="UP001500418"/>
    </source>
</evidence>
<comment type="caution">
    <text evidence="2">The sequence shown here is derived from an EMBL/GenBank/DDBJ whole genome shotgun (WGS) entry which is preliminary data.</text>
</comment>
<name>A0ABN1PP58_9ACTN</name>
<accession>A0ABN1PP58</accession>
<gene>
    <name evidence="2" type="ORF">GCM10009575_035690</name>
</gene>